<keyword evidence="1" id="KW-1133">Transmembrane helix</keyword>
<evidence type="ECO:0000313" key="2">
    <source>
        <dbReference type="EMBL" id="SDM23178.1"/>
    </source>
</evidence>
<dbReference type="AlphaFoldDB" id="A0A1G9RIX3"/>
<dbReference type="OrthoDB" id="2182676at2"/>
<feature type="transmembrane region" description="Helical" evidence="1">
    <location>
        <begin position="20"/>
        <end position="48"/>
    </location>
</feature>
<organism evidence="2 3">
    <name type="scientific">Sediminibacillus halophilus</name>
    <dbReference type="NCBI Taxonomy" id="482461"/>
    <lineage>
        <taxon>Bacteria</taxon>
        <taxon>Bacillati</taxon>
        <taxon>Bacillota</taxon>
        <taxon>Bacilli</taxon>
        <taxon>Bacillales</taxon>
        <taxon>Bacillaceae</taxon>
        <taxon>Sediminibacillus</taxon>
    </lineage>
</organism>
<protein>
    <submittedName>
        <fullName evidence="2">Uncharacterized membrane protein YesL</fullName>
    </submittedName>
</protein>
<evidence type="ECO:0000256" key="1">
    <source>
        <dbReference type="SAM" id="Phobius"/>
    </source>
</evidence>
<sequence length="200" mass="23400">MNPGGALYSTLEWITRFAYINLLWILFTLTGGILFGFFPATIAMFALVRQWLLGKSSLPVMSTFWSYYKKDFWKSNLLGLFVSLIVALIYIDIQYIQLTELEWTYVPLFAFMLLFIFYVFYLFPVFVHFDLKVSGMLRNAFLIMLVNPVSTFFMVVCLICTFTVMRYLPALFFIFGGSVYAFITMWMSMHAFRKIAAKSR</sequence>
<dbReference type="RefSeq" id="WP_074598670.1">
    <property type="nucleotide sequence ID" value="NZ_FNHF01000002.1"/>
</dbReference>
<gene>
    <name evidence="2" type="ORF">SAMN05216244_2007</name>
</gene>
<keyword evidence="1" id="KW-0472">Membrane</keyword>
<reference evidence="3" key="1">
    <citation type="submission" date="2016-10" db="EMBL/GenBank/DDBJ databases">
        <authorList>
            <person name="Varghese N."/>
            <person name="Submissions S."/>
        </authorList>
    </citation>
    <scope>NUCLEOTIDE SEQUENCE [LARGE SCALE GENOMIC DNA]</scope>
    <source>
        <strain evidence="3">CGMCC 1.6199</strain>
    </source>
</reference>
<evidence type="ECO:0000313" key="3">
    <source>
        <dbReference type="Proteomes" id="UP000182347"/>
    </source>
</evidence>
<feature type="transmembrane region" description="Helical" evidence="1">
    <location>
        <begin position="108"/>
        <end position="129"/>
    </location>
</feature>
<feature type="transmembrane region" description="Helical" evidence="1">
    <location>
        <begin position="170"/>
        <end position="192"/>
    </location>
</feature>
<proteinExistence type="predicted"/>
<dbReference type="STRING" id="482461.SAMN05216244_2007"/>
<accession>A0A1G9RIX3</accession>
<name>A0A1G9RIX3_9BACI</name>
<dbReference type="InterPro" id="IPR006938">
    <property type="entry name" value="DUF624"/>
</dbReference>
<feature type="transmembrane region" description="Helical" evidence="1">
    <location>
        <begin position="77"/>
        <end position="96"/>
    </location>
</feature>
<feature type="transmembrane region" description="Helical" evidence="1">
    <location>
        <begin position="141"/>
        <end position="164"/>
    </location>
</feature>
<keyword evidence="3" id="KW-1185">Reference proteome</keyword>
<dbReference type="EMBL" id="FNHF01000002">
    <property type="protein sequence ID" value="SDM23178.1"/>
    <property type="molecule type" value="Genomic_DNA"/>
</dbReference>
<keyword evidence="1" id="KW-0812">Transmembrane</keyword>
<dbReference type="Pfam" id="PF04854">
    <property type="entry name" value="DUF624"/>
    <property type="match status" value="1"/>
</dbReference>
<dbReference type="Proteomes" id="UP000182347">
    <property type="component" value="Unassembled WGS sequence"/>
</dbReference>